<keyword evidence="9" id="KW-0564">Palmitate</keyword>
<keyword evidence="10" id="KW-0143">Chaperone</keyword>
<dbReference type="NCBIfam" id="TIGR00548">
    <property type="entry name" value="lolB"/>
    <property type="match status" value="1"/>
</dbReference>
<reference evidence="13 14" key="1">
    <citation type="submission" date="2015-10" db="EMBL/GenBank/DDBJ databases">
        <title>Metagenome-Assembled Genomes uncover a global brackish microbiome.</title>
        <authorList>
            <person name="Hugerth L.W."/>
            <person name="Larsson J."/>
            <person name="Alneberg J."/>
            <person name="Lindh M.V."/>
            <person name="Legrand C."/>
            <person name="Pinhassi J."/>
            <person name="Andersson A.F."/>
        </authorList>
    </citation>
    <scope>NUCLEOTIDE SEQUENCE [LARGE SCALE GENOMIC DNA]</scope>
    <source>
        <strain evidence="13">BACL26 MAG-121220-bin70</strain>
    </source>
</reference>
<evidence type="ECO:0000256" key="7">
    <source>
        <dbReference type="ARBA" id="ARBA00022927"/>
    </source>
</evidence>
<organism evidence="13 14">
    <name type="scientific">SAR92 bacterium BACL26 MAG-121220-bin70</name>
    <dbReference type="NCBI Taxonomy" id="1655626"/>
    <lineage>
        <taxon>Bacteria</taxon>
        <taxon>Pseudomonadati</taxon>
        <taxon>Pseudomonadota</taxon>
        <taxon>Gammaproteobacteria</taxon>
        <taxon>Cellvibrionales</taxon>
        <taxon>Porticoccaceae</taxon>
        <taxon>SAR92 clade</taxon>
    </lineage>
</organism>
<evidence type="ECO:0000313" key="14">
    <source>
        <dbReference type="Proteomes" id="UP000051213"/>
    </source>
</evidence>
<keyword evidence="5" id="KW-0813">Transport</keyword>
<keyword evidence="11" id="KW-0998">Cell outer membrane</keyword>
<keyword evidence="7" id="KW-0653">Protein transport</keyword>
<keyword evidence="12" id="KW-0449">Lipoprotein</keyword>
<comment type="caution">
    <text evidence="13">The sequence shown here is derived from an EMBL/GenBank/DDBJ whole genome shotgun (WGS) entry which is preliminary data.</text>
</comment>
<dbReference type="InterPro" id="IPR029046">
    <property type="entry name" value="LolA/LolB/LppX"/>
</dbReference>
<dbReference type="Gene3D" id="2.50.20.10">
    <property type="entry name" value="Lipoprotein localisation LolA/LolB/LppX"/>
    <property type="match status" value="1"/>
</dbReference>
<sequence length="192" mass="21170">MLLFVTGCSTIPNIDPSIESATSTWQGHHLKTEKIVSWQIKGKLGFKSPTQGGSVSIDWLQSEEQYQISMLGPFAASRATIKGNNLRAQMQHGKEQYTDTPQALALQLTGLSIPVNELAWWVKGIPSPNQAAVNDLRLTSAGTAAGFEQNGWQLSFPRYQDTDQGNLPGKIIAQRGQQSFTIVVSNWRFPRN</sequence>
<keyword evidence="8" id="KW-0472">Membrane</keyword>
<evidence type="ECO:0000256" key="12">
    <source>
        <dbReference type="ARBA" id="ARBA00023288"/>
    </source>
</evidence>
<evidence type="ECO:0000256" key="1">
    <source>
        <dbReference type="ARBA" id="ARBA00004459"/>
    </source>
</evidence>
<evidence type="ECO:0000256" key="3">
    <source>
        <dbReference type="ARBA" id="ARBA00011245"/>
    </source>
</evidence>
<evidence type="ECO:0000256" key="2">
    <source>
        <dbReference type="ARBA" id="ARBA00009696"/>
    </source>
</evidence>
<dbReference type="GO" id="GO:0015031">
    <property type="term" value="P:protein transport"/>
    <property type="evidence" value="ECO:0007669"/>
    <property type="project" value="UniProtKB-KW"/>
</dbReference>
<dbReference type="GO" id="GO:0009279">
    <property type="term" value="C:cell outer membrane"/>
    <property type="evidence" value="ECO:0007669"/>
    <property type="project" value="UniProtKB-SubCell"/>
</dbReference>
<evidence type="ECO:0000256" key="11">
    <source>
        <dbReference type="ARBA" id="ARBA00023237"/>
    </source>
</evidence>
<accession>A0A0R2TYF0</accession>
<dbReference type="AlphaFoldDB" id="A0A0R2TYF0"/>
<comment type="subcellular location">
    <subcellularLocation>
        <location evidence="1">Cell outer membrane</location>
        <topology evidence="1">Lipid-anchor</topology>
    </subcellularLocation>
</comment>
<keyword evidence="6" id="KW-0732">Signal</keyword>
<evidence type="ECO:0000256" key="8">
    <source>
        <dbReference type="ARBA" id="ARBA00023136"/>
    </source>
</evidence>
<dbReference type="CDD" id="cd16326">
    <property type="entry name" value="LolB"/>
    <property type="match status" value="1"/>
</dbReference>
<dbReference type="EMBL" id="LICA01000416">
    <property type="protein sequence ID" value="KRO91838.1"/>
    <property type="molecule type" value="Genomic_DNA"/>
</dbReference>
<name>A0A0R2TYF0_9GAMM</name>
<evidence type="ECO:0000256" key="9">
    <source>
        <dbReference type="ARBA" id="ARBA00023139"/>
    </source>
</evidence>
<dbReference type="InterPro" id="IPR004565">
    <property type="entry name" value="OM_lipoprot_LolB"/>
</dbReference>
<evidence type="ECO:0000256" key="10">
    <source>
        <dbReference type="ARBA" id="ARBA00023186"/>
    </source>
</evidence>
<evidence type="ECO:0000256" key="4">
    <source>
        <dbReference type="ARBA" id="ARBA00016202"/>
    </source>
</evidence>
<protein>
    <recommendedName>
        <fullName evidence="4">Outer-membrane lipoprotein LolB</fullName>
    </recommendedName>
</protein>
<comment type="subunit">
    <text evidence="3">Monomer.</text>
</comment>
<dbReference type="SUPFAM" id="SSF89392">
    <property type="entry name" value="Prokaryotic lipoproteins and lipoprotein localization factors"/>
    <property type="match status" value="1"/>
</dbReference>
<proteinExistence type="inferred from homology"/>
<evidence type="ECO:0000256" key="6">
    <source>
        <dbReference type="ARBA" id="ARBA00022729"/>
    </source>
</evidence>
<gene>
    <name evidence="13" type="ORF">ABS24_07105</name>
</gene>
<comment type="similarity">
    <text evidence="2">Belongs to the LolB family.</text>
</comment>
<dbReference type="Proteomes" id="UP000051213">
    <property type="component" value="Unassembled WGS sequence"/>
</dbReference>
<evidence type="ECO:0000256" key="5">
    <source>
        <dbReference type="ARBA" id="ARBA00022448"/>
    </source>
</evidence>
<dbReference type="Pfam" id="PF03550">
    <property type="entry name" value="LolB"/>
    <property type="match status" value="1"/>
</dbReference>
<evidence type="ECO:0000313" key="13">
    <source>
        <dbReference type="EMBL" id="KRO91838.1"/>
    </source>
</evidence>